<dbReference type="InterPro" id="IPR023729">
    <property type="entry name" value="NhaP2"/>
</dbReference>
<keyword evidence="7 12" id="KW-0812">Transmembrane</keyword>
<feature type="transmembrane region" description="Helical" evidence="12">
    <location>
        <begin position="89"/>
        <end position="116"/>
    </location>
</feature>
<dbReference type="Proteomes" id="UP001212189">
    <property type="component" value="Chromosome"/>
</dbReference>
<dbReference type="RefSeq" id="WP_269818490.1">
    <property type="nucleotide sequence ID" value="NZ_CP114976.1"/>
</dbReference>
<sequence length="580" mass="62084">MDSVATNSIFFVGGLLVVISILVSAISSRIGIPILVIFMGVGMVAGTDGVGGIAYDDYTLTYLVSNLALAVILLDGGMRTRVATFRVALWPALSLATFGVLLTAALTGVAAAWLFNLTLLEGLLIGAIVGSTDAAAVFNLLNGKGLNERVGSTLEIESGSNDPMAMFLTVTLIAMLVAGETSFSLEFFSSLARQFGLGIVLGLGGGWFLLQVINRIQVEGGLYPLLAVSGSIMIYAFSGEVGGSGILAVYVCGMVLGNSPIRSRHSILHMFDGLAWLSQIGMFLVLGLLLTPHELLPIAVPALLLSLWMILFARPLSVFLGLLPFRGFSLRERMFISWIGLRGAVPVVLAVFPLVAGLPNAQLFFNVAFFIVLVSLLLQGSTLSWAARKAKVDLPPAPAPISRVGLEMHPTSHWELFVYSLSSQKWCIGAQLRELNMPAGTRIAALFRNNQLLHPSGSTRLEADDFLCVIGCEDDLPALGRLFSKAPQRGLDMRFFGDFVLEGDAQLGAVADVYGLKLDDLDPKMTLAEFMTNAVAGEAVLGDHLEWQGLTWTVALMDGHKVSKVGLKFPEGKRPELPLF</sequence>
<keyword evidence="2 12" id="KW-0813">Transport</keyword>
<evidence type="ECO:0000256" key="1">
    <source>
        <dbReference type="ARBA" id="ARBA00004651"/>
    </source>
</evidence>
<accession>A0AAE9VQE7</accession>
<feature type="transmembrane region" description="Helical" evidence="12">
    <location>
        <begin position="34"/>
        <end position="54"/>
    </location>
</feature>
<feature type="transmembrane region" description="Helical" evidence="12">
    <location>
        <begin position="191"/>
        <end position="210"/>
    </location>
</feature>
<evidence type="ECO:0000256" key="12">
    <source>
        <dbReference type="HAMAP-Rule" id="MF_01075"/>
    </source>
</evidence>
<dbReference type="InterPro" id="IPR006153">
    <property type="entry name" value="Cation/H_exchanger_TM"/>
</dbReference>
<dbReference type="Gene3D" id="3.30.70.1450">
    <property type="entry name" value="Regulator of K+ conductance, C-terminal domain"/>
    <property type="match status" value="1"/>
</dbReference>
<dbReference type="GO" id="GO:0015386">
    <property type="term" value="F:potassium:proton antiporter activity"/>
    <property type="evidence" value="ECO:0007669"/>
    <property type="project" value="UniProtKB-UniRule"/>
</dbReference>
<dbReference type="PANTHER" id="PTHR32507:SF7">
    <property type="entry name" value="K(+)_H(+) ANTIPORTER NHAP2"/>
    <property type="match status" value="1"/>
</dbReference>
<dbReference type="GO" id="GO:0005886">
    <property type="term" value="C:plasma membrane"/>
    <property type="evidence" value="ECO:0007669"/>
    <property type="project" value="UniProtKB-SubCell"/>
</dbReference>
<dbReference type="Gene3D" id="1.20.1530.20">
    <property type="match status" value="1"/>
</dbReference>
<evidence type="ECO:0000256" key="10">
    <source>
        <dbReference type="ARBA" id="ARBA00023065"/>
    </source>
</evidence>
<dbReference type="Pfam" id="PF00999">
    <property type="entry name" value="Na_H_Exchanger"/>
    <property type="match status" value="1"/>
</dbReference>
<dbReference type="HAMAP" id="MF_01075">
    <property type="entry name" value="NhaP2"/>
    <property type="match status" value="1"/>
</dbReference>
<name>A0AAE9VQE7_9GAMM</name>
<proteinExistence type="inferred from homology"/>
<keyword evidence="5" id="KW-0997">Cell inner membrane</keyword>
<evidence type="ECO:0000313" key="14">
    <source>
        <dbReference type="EMBL" id="WBE25548.1"/>
    </source>
</evidence>
<feature type="transmembrane region" description="Helical" evidence="12">
    <location>
        <begin position="363"/>
        <end position="386"/>
    </location>
</feature>
<evidence type="ECO:0000256" key="4">
    <source>
        <dbReference type="ARBA" id="ARBA00022475"/>
    </source>
</evidence>
<dbReference type="InterPro" id="IPR006037">
    <property type="entry name" value="RCK_C"/>
</dbReference>
<dbReference type="NCBIfam" id="NF003716">
    <property type="entry name" value="PRK05326.1-3"/>
    <property type="match status" value="1"/>
</dbReference>
<keyword evidence="15" id="KW-1185">Reference proteome</keyword>
<evidence type="ECO:0000256" key="9">
    <source>
        <dbReference type="ARBA" id="ARBA00022989"/>
    </source>
</evidence>
<dbReference type="InterPro" id="IPR038770">
    <property type="entry name" value="Na+/solute_symporter_sf"/>
</dbReference>
<comment type="function">
    <text evidence="12">K(+)/H(+) antiporter that extrudes potassium in exchange for external protons and maintains the internal concentration of potassium under toxic levels.</text>
</comment>
<protein>
    <recommendedName>
        <fullName evidence="12">K(+)/H(+) antiporter NhaP2</fullName>
    </recommendedName>
    <alternativeName>
        <fullName evidence="12">Potassium/proton antiporter NhaP2</fullName>
    </alternativeName>
</protein>
<dbReference type="SMART" id="SM01091">
    <property type="entry name" value="CorC_HlyC"/>
    <property type="match status" value="1"/>
</dbReference>
<dbReference type="Pfam" id="PF03471">
    <property type="entry name" value="CorC_HlyC"/>
    <property type="match status" value="1"/>
</dbReference>
<feature type="transmembrane region" description="Helical" evidence="12">
    <location>
        <begin position="298"/>
        <end position="323"/>
    </location>
</feature>
<keyword evidence="11 12" id="KW-0472">Membrane</keyword>
<dbReference type="GO" id="GO:0050660">
    <property type="term" value="F:flavin adenine dinucleotide binding"/>
    <property type="evidence" value="ECO:0007669"/>
    <property type="project" value="InterPro"/>
</dbReference>
<dbReference type="InterPro" id="IPR036721">
    <property type="entry name" value="RCK_C_sf"/>
</dbReference>
<evidence type="ECO:0000256" key="6">
    <source>
        <dbReference type="ARBA" id="ARBA00022538"/>
    </source>
</evidence>
<feature type="transmembrane region" description="Helical" evidence="12">
    <location>
        <begin position="335"/>
        <end position="357"/>
    </location>
</feature>
<evidence type="ECO:0000313" key="15">
    <source>
        <dbReference type="Proteomes" id="UP001212189"/>
    </source>
</evidence>
<dbReference type="SUPFAM" id="SSF116726">
    <property type="entry name" value="TrkA C-terminal domain-like"/>
    <property type="match status" value="1"/>
</dbReference>
<dbReference type="PANTHER" id="PTHR32507">
    <property type="entry name" value="NA(+)/H(+) ANTIPORTER 1"/>
    <property type="match status" value="1"/>
</dbReference>
<dbReference type="Pfam" id="PF02080">
    <property type="entry name" value="TrkA_C"/>
    <property type="match status" value="1"/>
</dbReference>
<dbReference type="GO" id="GO:0006884">
    <property type="term" value="P:cell volume homeostasis"/>
    <property type="evidence" value="ECO:0007669"/>
    <property type="project" value="InterPro"/>
</dbReference>
<dbReference type="NCBIfam" id="NF003714">
    <property type="entry name" value="PRK05326.1-1"/>
    <property type="match status" value="1"/>
</dbReference>
<feature type="transmembrane region" description="Helical" evidence="12">
    <location>
        <begin position="60"/>
        <end position="77"/>
    </location>
</feature>
<organism evidence="14 15">
    <name type="scientific">Denitrificimonas caeni</name>
    <dbReference type="NCBI Taxonomy" id="521720"/>
    <lineage>
        <taxon>Bacteria</taxon>
        <taxon>Pseudomonadati</taxon>
        <taxon>Pseudomonadota</taxon>
        <taxon>Gammaproteobacteria</taxon>
        <taxon>Pseudomonadales</taxon>
        <taxon>Pseudomonadaceae</taxon>
        <taxon>Denitrificimonas</taxon>
    </lineage>
</organism>
<keyword evidence="10 12" id="KW-0406">Ion transport</keyword>
<comment type="similarity">
    <text evidence="12">Belongs to the monovalent cation:proton antiporter 1 (CPA1) transporter (TC 2.A.36) family. NhaP2 subfamily.</text>
</comment>
<evidence type="ECO:0000256" key="7">
    <source>
        <dbReference type="ARBA" id="ARBA00022692"/>
    </source>
</evidence>
<keyword evidence="9 12" id="KW-1133">Transmembrane helix</keyword>
<comment type="subcellular location">
    <subcellularLocation>
        <location evidence="1 12">Cell membrane</location>
        <topology evidence="1 12">Multi-pass membrane protein</topology>
    </subcellularLocation>
</comment>
<dbReference type="EMBL" id="CP114976">
    <property type="protein sequence ID" value="WBE25548.1"/>
    <property type="molecule type" value="Genomic_DNA"/>
</dbReference>
<dbReference type="Gene3D" id="3.30.465.10">
    <property type="match status" value="1"/>
</dbReference>
<comment type="catalytic activity">
    <reaction evidence="12">
        <text>K(+)(in) + H(+)(out) = K(+)(out) + H(+)(in)</text>
        <dbReference type="Rhea" id="RHEA:29467"/>
        <dbReference type="ChEBI" id="CHEBI:15378"/>
        <dbReference type="ChEBI" id="CHEBI:29103"/>
    </reaction>
</comment>
<keyword evidence="6 12" id="KW-0633">Potassium transport</keyword>
<dbReference type="InterPro" id="IPR016169">
    <property type="entry name" value="FAD-bd_PCMH_sub2"/>
</dbReference>
<keyword evidence="4 12" id="KW-1003">Cell membrane</keyword>
<dbReference type="InterPro" id="IPR005170">
    <property type="entry name" value="Transptr-assoc_dom"/>
</dbReference>
<dbReference type="SUPFAM" id="SSF56176">
    <property type="entry name" value="FAD-binding/transporter-associated domain-like"/>
    <property type="match status" value="1"/>
</dbReference>
<evidence type="ECO:0000256" key="5">
    <source>
        <dbReference type="ARBA" id="ARBA00022519"/>
    </source>
</evidence>
<evidence type="ECO:0000256" key="11">
    <source>
        <dbReference type="ARBA" id="ARBA00023136"/>
    </source>
</evidence>
<dbReference type="KEGG" id="dce:O6P33_01500"/>
<feature type="transmembrane region" description="Helical" evidence="12">
    <location>
        <begin position="6"/>
        <end position="27"/>
    </location>
</feature>
<feature type="transmembrane region" description="Helical" evidence="12">
    <location>
        <begin position="164"/>
        <end position="185"/>
    </location>
</feature>
<dbReference type="AlphaFoldDB" id="A0AAE9VQE7"/>
<evidence type="ECO:0000256" key="3">
    <source>
        <dbReference type="ARBA" id="ARBA00022449"/>
    </source>
</evidence>
<gene>
    <name evidence="12" type="primary">nhaP2</name>
    <name evidence="14" type="ORF">O6P33_01500</name>
</gene>
<evidence type="ECO:0000256" key="8">
    <source>
        <dbReference type="ARBA" id="ARBA00022958"/>
    </source>
</evidence>
<keyword evidence="8 12" id="KW-0630">Potassium</keyword>
<evidence type="ECO:0000256" key="2">
    <source>
        <dbReference type="ARBA" id="ARBA00022448"/>
    </source>
</evidence>
<dbReference type="PROSITE" id="PS51202">
    <property type="entry name" value="RCK_C"/>
    <property type="match status" value="1"/>
</dbReference>
<dbReference type="NCBIfam" id="NF003715">
    <property type="entry name" value="PRK05326.1-2"/>
    <property type="match status" value="1"/>
</dbReference>
<evidence type="ECO:0000259" key="13">
    <source>
        <dbReference type="PROSITE" id="PS51202"/>
    </source>
</evidence>
<keyword evidence="3 12" id="KW-0050">Antiport</keyword>
<reference evidence="14 15" key="1">
    <citation type="submission" date="2022-12" db="EMBL/GenBank/DDBJ databases">
        <title>Coexistence and Characterization of a Novel Tigecycline Resistance gene tet(X) variant and blaNDM-1 in a Pseudomonas caeni Isolate of Chicken Origin.</title>
        <authorList>
            <person name="Lu X."/>
            <person name="Zhang L."/>
            <person name="Li R."/>
            <person name="Wang Z."/>
        </authorList>
    </citation>
    <scope>NUCLEOTIDE SEQUENCE [LARGE SCALE GENOMIC DNA]</scope>
    <source>
        <strain evidence="14 15">CE14</strain>
    </source>
</reference>
<feature type="transmembrane region" description="Helical" evidence="12">
    <location>
        <begin position="273"/>
        <end position="292"/>
    </location>
</feature>
<dbReference type="InterPro" id="IPR036318">
    <property type="entry name" value="FAD-bd_PCMH-like_sf"/>
</dbReference>
<feature type="domain" description="RCK C-terminal" evidence="13">
    <location>
        <begin position="404"/>
        <end position="485"/>
    </location>
</feature>